<evidence type="ECO:0008006" key="4">
    <source>
        <dbReference type="Google" id="ProtNLM"/>
    </source>
</evidence>
<keyword evidence="1" id="KW-0472">Membrane</keyword>
<evidence type="ECO:0000313" key="3">
    <source>
        <dbReference type="Proteomes" id="UP000004870"/>
    </source>
</evidence>
<sequence length="196" mass="21732">MLSKKVYHKLIASYGNPDSIRLNPRAAGKYDHLHHRIATMKKHMQKTGYVVILIACSMIIGSFIAFAALNSGGRIQDAAFFYWQRYFVDNVVAMATLPGVWLFFIGSLMRYLSDSGTKTLLLLIVSLLVVINSQCFIIPVSHEASAIAFQTGNLPNVSETFLALKGLEDKRGAINGLLLLGYLLIYIFCPTKRGAE</sequence>
<gene>
    <name evidence="2" type="ORF">HMPREF0198_2362</name>
</gene>
<feature type="transmembrane region" description="Helical" evidence="1">
    <location>
        <begin position="119"/>
        <end position="140"/>
    </location>
</feature>
<dbReference type="Proteomes" id="UP000004870">
    <property type="component" value="Unassembled WGS sequence"/>
</dbReference>
<name>C8NCY4_CARH6</name>
<proteinExistence type="predicted"/>
<keyword evidence="3" id="KW-1185">Reference proteome</keyword>
<evidence type="ECO:0000256" key="1">
    <source>
        <dbReference type="SAM" id="Phobius"/>
    </source>
</evidence>
<dbReference type="AlphaFoldDB" id="C8NCY4"/>
<feature type="transmembrane region" description="Helical" evidence="1">
    <location>
        <begin position="49"/>
        <end position="71"/>
    </location>
</feature>
<evidence type="ECO:0000313" key="2">
    <source>
        <dbReference type="EMBL" id="EEV87551.1"/>
    </source>
</evidence>
<feature type="transmembrane region" description="Helical" evidence="1">
    <location>
        <begin position="172"/>
        <end position="189"/>
    </location>
</feature>
<comment type="caution">
    <text evidence="2">The sequence shown here is derived from an EMBL/GenBank/DDBJ whole genome shotgun (WGS) entry which is preliminary data.</text>
</comment>
<feature type="transmembrane region" description="Helical" evidence="1">
    <location>
        <begin position="91"/>
        <end position="112"/>
    </location>
</feature>
<organism evidence="2 3">
    <name type="scientific">Cardiobacterium hominis (strain ATCC 15826 / DSM 8339 / NCTC 10426 / 6573)</name>
    <dbReference type="NCBI Taxonomy" id="638300"/>
    <lineage>
        <taxon>Bacteria</taxon>
        <taxon>Pseudomonadati</taxon>
        <taxon>Pseudomonadota</taxon>
        <taxon>Gammaproteobacteria</taxon>
        <taxon>Cardiobacteriales</taxon>
        <taxon>Cardiobacteriaceae</taxon>
        <taxon>Cardiobacterium</taxon>
    </lineage>
</organism>
<dbReference type="EMBL" id="ACKY01000128">
    <property type="protein sequence ID" value="EEV87551.1"/>
    <property type="molecule type" value="Genomic_DNA"/>
</dbReference>
<reference evidence="2 3" key="1">
    <citation type="submission" date="2009-08" db="EMBL/GenBank/DDBJ databases">
        <authorList>
            <person name="Qin X."/>
            <person name="Bachman B."/>
            <person name="Battles P."/>
            <person name="Bell A."/>
            <person name="Bess C."/>
            <person name="Bickham C."/>
            <person name="Chaboub L."/>
            <person name="Chen D."/>
            <person name="Coyle M."/>
            <person name="Deiros D.R."/>
            <person name="Dinh H."/>
            <person name="Forbes L."/>
            <person name="Fowler G."/>
            <person name="Francisco L."/>
            <person name="Fu Q."/>
            <person name="Gubbala S."/>
            <person name="Hale W."/>
            <person name="Han Y."/>
            <person name="Hemphill L."/>
            <person name="Highlander S.K."/>
            <person name="Hirani K."/>
            <person name="Hogues M."/>
            <person name="Jackson L."/>
            <person name="Jakkamsetti A."/>
            <person name="Javaid M."/>
            <person name="Jiang H."/>
            <person name="Korchina V."/>
            <person name="Kovar C."/>
            <person name="Lara F."/>
            <person name="Lee S."/>
            <person name="Mata R."/>
            <person name="Mathew T."/>
            <person name="Moen C."/>
            <person name="Morales K."/>
            <person name="Munidasa M."/>
            <person name="Nazareth L."/>
            <person name="Ngo R."/>
            <person name="Nguyen L."/>
            <person name="Okwuonu G."/>
            <person name="Ongeri F."/>
            <person name="Patil S."/>
            <person name="Petrosino J."/>
            <person name="Pham C."/>
            <person name="Pham P."/>
            <person name="Pu L.-L."/>
            <person name="Puazo M."/>
            <person name="Raj R."/>
            <person name="Reid J."/>
            <person name="Rouhana J."/>
            <person name="Saada N."/>
            <person name="Shang Y."/>
            <person name="Simmons D."/>
            <person name="Thornton R."/>
            <person name="Warren J."/>
            <person name="Weissenberger G."/>
            <person name="Zhang J."/>
            <person name="Zhang L."/>
            <person name="Zhou C."/>
            <person name="Zhu D."/>
            <person name="Muzny D."/>
            <person name="Worley K."/>
            <person name="Gibbs R."/>
        </authorList>
    </citation>
    <scope>NUCLEOTIDE SEQUENCE [LARGE SCALE GENOMIC DNA]</scope>
    <source>
        <strain evidence="3">ATCC 15826 / DSM 8339 / NCTC 10426 / 6573</strain>
    </source>
</reference>
<protein>
    <recommendedName>
        <fullName evidence="4">DUF4149 domain-containing protein</fullName>
    </recommendedName>
</protein>
<accession>C8NCY4</accession>
<keyword evidence="1" id="KW-0812">Transmembrane</keyword>
<keyword evidence="1" id="KW-1133">Transmembrane helix</keyword>
<dbReference type="HOGENOM" id="CLU_1388067_0_0_6"/>
<dbReference type="STRING" id="2718.CHUV0807_1354"/>